<evidence type="ECO:0000313" key="3">
    <source>
        <dbReference type="Proteomes" id="UP000652430"/>
    </source>
</evidence>
<name>A0ABQ3LEQ5_9SPHN</name>
<dbReference type="Proteomes" id="UP000652430">
    <property type="component" value="Unassembled WGS sequence"/>
</dbReference>
<organism evidence="2 3">
    <name type="scientific">Sphingomonas glacialis</name>
    <dbReference type="NCBI Taxonomy" id="658225"/>
    <lineage>
        <taxon>Bacteria</taxon>
        <taxon>Pseudomonadati</taxon>
        <taxon>Pseudomonadota</taxon>
        <taxon>Alphaproteobacteria</taxon>
        <taxon>Sphingomonadales</taxon>
        <taxon>Sphingomonadaceae</taxon>
        <taxon>Sphingomonas</taxon>
    </lineage>
</organism>
<gene>
    <name evidence="2" type="ORF">GCM10008023_08740</name>
</gene>
<keyword evidence="3" id="KW-1185">Reference proteome</keyword>
<comment type="caution">
    <text evidence="2">The sequence shown here is derived from an EMBL/GenBank/DDBJ whole genome shotgun (WGS) entry which is preliminary data.</text>
</comment>
<sequence>MRARHIVLRLAVLMAAAAPASASADPLPHQVGALFAMTPDQFAAAADVKDDALETVATISTMRGWQQHDGLLRIVNDDGFFRAFVDKTSGETRFQVYHMVRYTEQHRARFEVVNYETPDGPVSVPLIPIGRYRGSCRVYVGCAYLETFAFPVDETLLRTLAAKYLPGRVAVWKYRLKAKTGAERDEGFAPAEIAGILIAVDHYRAAHGLTGAQTR</sequence>
<feature type="signal peptide" evidence="1">
    <location>
        <begin position="1"/>
        <end position="24"/>
    </location>
</feature>
<dbReference type="EMBL" id="BNAQ01000001">
    <property type="protein sequence ID" value="GHH10647.1"/>
    <property type="molecule type" value="Genomic_DNA"/>
</dbReference>
<keyword evidence="1" id="KW-0732">Signal</keyword>
<protein>
    <submittedName>
        <fullName evidence="2">Uncharacterized protein</fullName>
    </submittedName>
</protein>
<dbReference type="RefSeq" id="WP_229839221.1">
    <property type="nucleotide sequence ID" value="NZ_BNAQ01000001.1"/>
</dbReference>
<reference evidence="3" key="1">
    <citation type="journal article" date="2019" name="Int. J. Syst. Evol. Microbiol.">
        <title>The Global Catalogue of Microorganisms (GCM) 10K type strain sequencing project: providing services to taxonomists for standard genome sequencing and annotation.</title>
        <authorList>
            <consortium name="The Broad Institute Genomics Platform"/>
            <consortium name="The Broad Institute Genome Sequencing Center for Infectious Disease"/>
            <person name="Wu L."/>
            <person name="Ma J."/>
        </authorList>
    </citation>
    <scope>NUCLEOTIDE SEQUENCE [LARGE SCALE GENOMIC DNA]</scope>
    <source>
        <strain evidence="3">CGMCC 1.8957</strain>
    </source>
</reference>
<proteinExistence type="predicted"/>
<evidence type="ECO:0000256" key="1">
    <source>
        <dbReference type="SAM" id="SignalP"/>
    </source>
</evidence>
<evidence type="ECO:0000313" key="2">
    <source>
        <dbReference type="EMBL" id="GHH10647.1"/>
    </source>
</evidence>
<feature type="chain" id="PRO_5045830544" evidence="1">
    <location>
        <begin position="25"/>
        <end position="215"/>
    </location>
</feature>
<accession>A0ABQ3LEQ5</accession>